<sequence>MHDKISSHPEIIKIIEVCGEFLAIDMNNPCDIAVALTEKEAVNTLKEKQKKYYY</sequence>
<evidence type="ECO:0000313" key="2">
    <source>
        <dbReference type="Proteomes" id="UP000199584"/>
    </source>
</evidence>
<dbReference type="EMBL" id="FOYM01000019">
    <property type="protein sequence ID" value="SFR09819.1"/>
    <property type="molecule type" value="Genomic_DNA"/>
</dbReference>
<protein>
    <submittedName>
        <fullName evidence="1">Uncharacterized protein</fullName>
    </submittedName>
</protein>
<evidence type="ECO:0000313" key="1">
    <source>
        <dbReference type="EMBL" id="SFR09819.1"/>
    </source>
</evidence>
<dbReference type="Proteomes" id="UP000199584">
    <property type="component" value="Unassembled WGS sequence"/>
</dbReference>
<gene>
    <name evidence="1" type="ORF">SAMN05660706_11968</name>
</gene>
<name>A0A1I6DWE4_9FIRM</name>
<accession>A0A1I6DWE4</accession>
<reference evidence="2" key="1">
    <citation type="submission" date="2016-10" db="EMBL/GenBank/DDBJ databases">
        <authorList>
            <person name="Varghese N."/>
            <person name="Submissions S."/>
        </authorList>
    </citation>
    <scope>NUCLEOTIDE SEQUENCE [LARGE SCALE GENOMIC DNA]</scope>
    <source>
        <strain evidence="2">DSM 3669</strain>
    </source>
</reference>
<dbReference type="AlphaFoldDB" id="A0A1I6DWE4"/>
<dbReference type="RefSeq" id="WP_165608301.1">
    <property type="nucleotide sequence ID" value="NZ_FOYM01000019.1"/>
</dbReference>
<organism evidence="1 2">
    <name type="scientific">Desulfoscipio geothermicus DSM 3669</name>
    <dbReference type="NCBI Taxonomy" id="1121426"/>
    <lineage>
        <taxon>Bacteria</taxon>
        <taxon>Bacillati</taxon>
        <taxon>Bacillota</taxon>
        <taxon>Clostridia</taxon>
        <taxon>Eubacteriales</taxon>
        <taxon>Desulfallaceae</taxon>
        <taxon>Desulfoscipio</taxon>
    </lineage>
</organism>
<proteinExistence type="predicted"/>
<keyword evidence="2" id="KW-1185">Reference proteome</keyword>